<proteinExistence type="predicted"/>
<dbReference type="Proteomes" id="UP000548867">
    <property type="component" value="Unassembled WGS sequence"/>
</dbReference>
<keyword evidence="2" id="KW-0731">Sigma factor</keyword>
<dbReference type="AlphaFoldDB" id="A0A7W6CJE6"/>
<dbReference type="InterPro" id="IPR007630">
    <property type="entry name" value="RNA_pol_sigma70_r4"/>
</dbReference>
<keyword evidence="3" id="KW-0238">DNA-binding</keyword>
<keyword evidence="7" id="KW-0282">Flagellum</keyword>
<evidence type="ECO:0000256" key="2">
    <source>
        <dbReference type="ARBA" id="ARBA00023082"/>
    </source>
</evidence>
<dbReference type="GO" id="GO:0016987">
    <property type="term" value="F:sigma factor activity"/>
    <property type="evidence" value="ECO:0007669"/>
    <property type="project" value="UniProtKB-KW"/>
</dbReference>
<comment type="caution">
    <text evidence="7">The sequence shown here is derived from an EMBL/GenBank/DDBJ whole genome shotgun (WGS) entry which is preliminary data.</text>
</comment>
<dbReference type="NCBIfam" id="TIGR02937">
    <property type="entry name" value="sigma70-ECF"/>
    <property type="match status" value="1"/>
</dbReference>
<dbReference type="Gene3D" id="1.20.140.160">
    <property type="match status" value="1"/>
</dbReference>
<gene>
    <name evidence="7" type="ORF">GGR38_003485</name>
</gene>
<keyword evidence="7" id="KW-0966">Cell projection</keyword>
<keyword evidence="1" id="KW-0805">Transcription regulation</keyword>
<dbReference type="GO" id="GO:0003677">
    <property type="term" value="F:DNA binding"/>
    <property type="evidence" value="ECO:0007669"/>
    <property type="project" value="UniProtKB-KW"/>
</dbReference>
<name>A0A7W6CJE6_9SPHN</name>
<dbReference type="InterPro" id="IPR013325">
    <property type="entry name" value="RNA_pol_sigma_r2"/>
</dbReference>
<keyword evidence="7" id="KW-0969">Cilium</keyword>
<dbReference type="PANTHER" id="PTHR30385">
    <property type="entry name" value="SIGMA FACTOR F FLAGELLAR"/>
    <property type="match status" value="1"/>
</dbReference>
<keyword evidence="8" id="KW-1185">Reference proteome</keyword>
<evidence type="ECO:0000256" key="1">
    <source>
        <dbReference type="ARBA" id="ARBA00023015"/>
    </source>
</evidence>
<dbReference type="SUPFAM" id="SSF88946">
    <property type="entry name" value="Sigma2 domain of RNA polymerase sigma factors"/>
    <property type="match status" value="1"/>
</dbReference>
<feature type="domain" description="RNA polymerase sigma-70 region 2" evidence="5">
    <location>
        <begin position="36"/>
        <end position="105"/>
    </location>
</feature>
<keyword evidence="4" id="KW-0804">Transcription</keyword>
<sequence length="257" mass="28453">MKHDPQSFAKSRPAGEAVRAYGGAARAYGGDIADRVRRFMPMVRRLAWHLQSSGRDGIEVEDLMQAGLVALTECAQRHQGPTEDGFAAYAKMRVRGAMVDLIRRHVPLSRGAVERRRLMREKTQELTGKLGREPYDVELSGALGITLGELEALRNSSEPLRFEAIDDAYSDSNMAFADDAPDSLALLADEELRQSVAGAIAELPERLQLVIQLYFVEELNLAEIAEVLSVSIPRVHQLKAQAIEKLRHALQNVADIL</sequence>
<dbReference type="Gene3D" id="1.10.1740.10">
    <property type="match status" value="1"/>
</dbReference>
<evidence type="ECO:0000313" key="7">
    <source>
        <dbReference type="EMBL" id="MBB3956520.1"/>
    </source>
</evidence>
<dbReference type="Pfam" id="PF04542">
    <property type="entry name" value="Sigma70_r2"/>
    <property type="match status" value="1"/>
</dbReference>
<dbReference type="InterPro" id="IPR013324">
    <property type="entry name" value="RNA_pol_sigma_r3/r4-like"/>
</dbReference>
<protein>
    <submittedName>
        <fullName evidence="7">RNA polymerase sigma factor for flagellar operon FliA</fullName>
    </submittedName>
</protein>
<dbReference type="PANTHER" id="PTHR30385:SF7">
    <property type="entry name" value="RNA POLYMERASE SIGMA FACTOR FLIA"/>
    <property type="match status" value="1"/>
</dbReference>
<organism evidence="7 8">
    <name type="scientific">Novosphingobium sediminicola</name>
    <dbReference type="NCBI Taxonomy" id="563162"/>
    <lineage>
        <taxon>Bacteria</taxon>
        <taxon>Pseudomonadati</taxon>
        <taxon>Pseudomonadota</taxon>
        <taxon>Alphaproteobacteria</taxon>
        <taxon>Sphingomonadales</taxon>
        <taxon>Sphingomonadaceae</taxon>
        <taxon>Novosphingobium</taxon>
    </lineage>
</organism>
<dbReference type="PRINTS" id="PR00046">
    <property type="entry name" value="SIGMA70FCT"/>
</dbReference>
<dbReference type="CDD" id="cd06171">
    <property type="entry name" value="Sigma70_r4"/>
    <property type="match status" value="1"/>
</dbReference>
<accession>A0A7W6CJE6</accession>
<dbReference type="GO" id="GO:0006352">
    <property type="term" value="P:DNA-templated transcription initiation"/>
    <property type="evidence" value="ECO:0007669"/>
    <property type="project" value="InterPro"/>
</dbReference>
<dbReference type="RefSeq" id="WP_183627394.1">
    <property type="nucleotide sequence ID" value="NZ_JACIDX010000014.1"/>
</dbReference>
<evidence type="ECO:0000313" key="8">
    <source>
        <dbReference type="Proteomes" id="UP000548867"/>
    </source>
</evidence>
<dbReference type="InterPro" id="IPR000943">
    <property type="entry name" value="RNA_pol_sigma70"/>
</dbReference>
<dbReference type="SUPFAM" id="SSF88659">
    <property type="entry name" value="Sigma3 and sigma4 domains of RNA polymerase sigma factors"/>
    <property type="match status" value="2"/>
</dbReference>
<evidence type="ECO:0000256" key="4">
    <source>
        <dbReference type="ARBA" id="ARBA00023163"/>
    </source>
</evidence>
<dbReference type="InterPro" id="IPR014284">
    <property type="entry name" value="RNA_pol_sigma-70_dom"/>
</dbReference>
<dbReference type="InterPro" id="IPR007627">
    <property type="entry name" value="RNA_pol_sigma70_r2"/>
</dbReference>
<evidence type="ECO:0000259" key="6">
    <source>
        <dbReference type="Pfam" id="PF04545"/>
    </source>
</evidence>
<feature type="domain" description="RNA polymerase sigma-70 region 4" evidence="6">
    <location>
        <begin position="199"/>
        <end position="248"/>
    </location>
</feature>
<dbReference type="EMBL" id="JACIDX010000014">
    <property type="protein sequence ID" value="MBB3956520.1"/>
    <property type="molecule type" value="Genomic_DNA"/>
</dbReference>
<evidence type="ECO:0000256" key="3">
    <source>
        <dbReference type="ARBA" id="ARBA00023125"/>
    </source>
</evidence>
<reference evidence="7 8" key="1">
    <citation type="submission" date="2020-08" db="EMBL/GenBank/DDBJ databases">
        <title>Genomic Encyclopedia of Type Strains, Phase IV (KMG-IV): sequencing the most valuable type-strain genomes for metagenomic binning, comparative biology and taxonomic classification.</title>
        <authorList>
            <person name="Goeker M."/>
        </authorList>
    </citation>
    <scope>NUCLEOTIDE SEQUENCE [LARGE SCALE GENOMIC DNA]</scope>
    <source>
        <strain evidence="7 8">DSM 27057</strain>
    </source>
</reference>
<evidence type="ECO:0000259" key="5">
    <source>
        <dbReference type="Pfam" id="PF04542"/>
    </source>
</evidence>
<dbReference type="Pfam" id="PF04545">
    <property type="entry name" value="Sigma70_r4"/>
    <property type="match status" value="1"/>
</dbReference>